<dbReference type="RefSeq" id="WP_006263954.1">
    <property type="nucleotide sequence ID" value="NZ_JH590838.1"/>
</dbReference>
<evidence type="ECO:0008006" key="3">
    <source>
        <dbReference type="Google" id="ProtNLM"/>
    </source>
</evidence>
<proteinExistence type="predicted"/>
<dbReference type="Proteomes" id="UP000004834">
    <property type="component" value="Unassembled WGS sequence"/>
</dbReference>
<dbReference type="AlphaFoldDB" id="A0AAV3F1R6"/>
<reference evidence="1 2" key="1">
    <citation type="submission" date="2011-11" db="EMBL/GenBank/DDBJ databases">
        <title>The Genome Sequence of Myroides odoratimimus CIP 101113.</title>
        <authorList>
            <person name="Earl A."/>
            <person name="Ward D."/>
            <person name="Feldgarden M."/>
            <person name="Gevers D."/>
            <person name="Huys G."/>
            <person name="Young S.K."/>
            <person name="Zeng Q."/>
            <person name="Gargeya S."/>
            <person name="Fitzgerald M."/>
            <person name="Haas B."/>
            <person name="Abouelleil A."/>
            <person name="Alvarado L."/>
            <person name="Arachchi H.M."/>
            <person name="Berlin A."/>
            <person name="Brown A."/>
            <person name="Chapman S.B."/>
            <person name="Chen Z."/>
            <person name="Dunbar C."/>
            <person name="Freedman E."/>
            <person name="Gearin G."/>
            <person name="Goldberg J."/>
            <person name="Griggs A."/>
            <person name="Gujja S."/>
            <person name="Heiman D."/>
            <person name="Howarth C."/>
            <person name="Larson L."/>
            <person name="Lui A."/>
            <person name="MacDonald P.J.P."/>
            <person name="Montmayeur A."/>
            <person name="Murphy C."/>
            <person name="Neiman D."/>
            <person name="Pearson M."/>
            <person name="Priest M."/>
            <person name="Roberts A."/>
            <person name="Saif S."/>
            <person name="Shea T."/>
            <person name="Shenoy N."/>
            <person name="Sisk P."/>
            <person name="Stolte C."/>
            <person name="Sykes S."/>
            <person name="Wortman J."/>
            <person name="Nusbaum C."/>
            <person name="Birren B."/>
        </authorList>
    </citation>
    <scope>NUCLEOTIDE SEQUENCE [LARGE SCALE GENOMIC DNA]</scope>
    <source>
        <strain evidence="1 2">CIP 101113</strain>
    </source>
</reference>
<accession>A0AAV3F1R6</accession>
<dbReference type="EMBL" id="AGEE01000030">
    <property type="protein sequence ID" value="EHO09790.1"/>
    <property type="molecule type" value="Genomic_DNA"/>
</dbReference>
<organism evidence="1 2">
    <name type="scientific">Myroides odoratimimus CIP 101113</name>
    <dbReference type="NCBI Taxonomy" id="883154"/>
    <lineage>
        <taxon>Bacteria</taxon>
        <taxon>Pseudomonadati</taxon>
        <taxon>Bacteroidota</taxon>
        <taxon>Flavobacteriia</taxon>
        <taxon>Flavobacteriales</taxon>
        <taxon>Flavobacteriaceae</taxon>
        <taxon>Myroides</taxon>
    </lineage>
</organism>
<evidence type="ECO:0000313" key="1">
    <source>
        <dbReference type="EMBL" id="EHO09790.1"/>
    </source>
</evidence>
<sequence length="329" mass="38614">MIIEPQFIKYFPKYDQVFEGDLSQCSKHFLPICSINLKCIYPDQDQWLHFVSVKEIYDGCVGQETKTYHSEYCKEDMIGFDVVGDKYRFTGDWGYFIYEKMIKEGTTSQNQEMVAKYRTNRANMQTSEALEEWLVQFESTTSPDYRNKLKSKHAYFTAFDSDQGLVESLLDRLEKEANESDHDSVIGAYKLNTKTYELAKAYYHKHNKIYPLTIGNYSTKIETMESLEKGVEDNLEYIQYPEIAGILDDIQFQSKQDKDCLKECEITFEEAMRFEDSTNLTNLPYDTKGNIFTYIGRFTGYLFQQYGADSVYLFYNKELKKAVICLEYT</sequence>
<evidence type="ECO:0000313" key="2">
    <source>
        <dbReference type="Proteomes" id="UP000004834"/>
    </source>
</evidence>
<gene>
    <name evidence="1" type="ORF">HMPREF9715_02343</name>
</gene>
<protein>
    <recommendedName>
        <fullName evidence="3">Siderophore biosynthesis protein</fullName>
    </recommendedName>
</protein>
<comment type="caution">
    <text evidence="1">The sequence shown here is derived from an EMBL/GenBank/DDBJ whole genome shotgun (WGS) entry which is preliminary data.</text>
</comment>
<name>A0AAV3F1R6_9FLAO</name>